<name>A0A5B7K5K4_PORTR</name>
<keyword evidence="3" id="KW-1185">Reference proteome</keyword>
<gene>
    <name evidence="2" type="ORF">E2C01_097392</name>
</gene>
<organism evidence="2 3">
    <name type="scientific">Portunus trituberculatus</name>
    <name type="common">Swimming crab</name>
    <name type="synonym">Neptunus trituberculatus</name>
    <dbReference type="NCBI Taxonomy" id="210409"/>
    <lineage>
        <taxon>Eukaryota</taxon>
        <taxon>Metazoa</taxon>
        <taxon>Ecdysozoa</taxon>
        <taxon>Arthropoda</taxon>
        <taxon>Crustacea</taxon>
        <taxon>Multicrustacea</taxon>
        <taxon>Malacostraca</taxon>
        <taxon>Eumalacostraca</taxon>
        <taxon>Eucarida</taxon>
        <taxon>Decapoda</taxon>
        <taxon>Pleocyemata</taxon>
        <taxon>Brachyura</taxon>
        <taxon>Eubrachyura</taxon>
        <taxon>Portunoidea</taxon>
        <taxon>Portunidae</taxon>
        <taxon>Portuninae</taxon>
        <taxon>Portunus</taxon>
    </lineage>
</organism>
<protein>
    <submittedName>
        <fullName evidence="2">Uncharacterized protein</fullName>
    </submittedName>
</protein>
<dbReference type="AlphaFoldDB" id="A0A5B7K5K4"/>
<dbReference type="Proteomes" id="UP000324222">
    <property type="component" value="Unassembled WGS sequence"/>
</dbReference>
<reference evidence="2 3" key="1">
    <citation type="submission" date="2019-05" db="EMBL/GenBank/DDBJ databases">
        <title>Another draft genome of Portunus trituberculatus and its Hox gene families provides insights of decapod evolution.</title>
        <authorList>
            <person name="Jeong J.-H."/>
            <person name="Song I."/>
            <person name="Kim S."/>
            <person name="Choi T."/>
            <person name="Kim D."/>
            <person name="Ryu S."/>
            <person name="Kim W."/>
        </authorList>
    </citation>
    <scope>NUCLEOTIDE SEQUENCE [LARGE SCALE GENOMIC DNA]</scope>
    <source>
        <tissue evidence="2">Muscle</tissue>
    </source>
</reference>
<proteinExistence type="predicted"/>
<evidence type="ECO:0000313" key="2">
    <source>
        <dbReference type="EMBL" id="MPD01847.1"/>
    </source>
</evidence>
<feature type="region of interest" description="Disordered" evidence="1">
    <location>
        <begin position="13"/>
        <end position="38"/>
    </location>
</feature>
<evidence type="ECO:0000313" key="3">
    <source>
        <dbReference type="Proteomes" id="UP000324222"/>
    </source>
</evidence>
<comment type="caution">
    <text evidence="2">The sequence shown here is derived from an EMBL/GenBank/DDBJ whole genome shotgun (WGS) entry which is preliminary data.</text>
</comment>
<evidence type="ECO:0000256" key="1">
    <source>
        <dbReference type="SAM" id="MobiDB-lite"/>
    </source>
</evidence>
<feature type="region of interest" description="Disordered" evidence="1">
    <location>
        <begin position="51"/>
        <end position="70"/>
    </location>
</feature>
<sequence>MVGAMVIIQCSVKNPGSGRGQGEGNLGVTRTAETHPPRSLAQRTLLLSQRLSIMGDSKKPSQKTTSSQLY</sequence>
<accession>A0A5B7K5K4</accession>
<dbReference type="EMBL" id="VSRR010128857">
    <property type="protein sequence ID" value="MPD01847.1"/>
    <property type="molecule type" value="Genomic_DNA"/>
</dbReference>